<protein>
    <submittedName>
        <fullName evidence="1">Putative N-acetyltransferase YjaB</fullName>
        <ecNumber evidence="1">2.3.1.-</ecNumber>
    </submittedName>
</protein>
<keyword evidence="1" id="KW-0808">Transferase</keyword>
<sequence length="165" mass="19060">MVITIKTMETAEEIEEKSRVHWQTWREAYDEILPAEFQEQMTLDKCRFYSQKYPENTLIALDDAKVVGFVSYGDFRDPATIAGEIIALYVLKDYYGKGVGHQLMQAAFAALDSYPEILLWVLEDNKRAIAFYGKMGFVFDGEEKVIDLGKAVKEKRMIYMRNSNS</sequence>
<dbReference type="Gene3D" id="3.40.630.30">
    <property type="match status" value="1"/>
</dbReference>
<accession>A0A0F2CNJ5</accession>
<dbReference type="PANTHER" id="PTHR43617">
    <property type="entry name" value="L-AMINO ACID N-ACETYLTRANSFERASE"/>
    <property type="match status" value="1"/>
</dbReference>
<dbReference type="RefSeq" id="WP_045499604.1">
    <property type="nucleotide sequence ID" value="NZ_CAUVBM010000028.1"/>
</dbReference>
<proteinExistence type="predicted"/>
<keyword evidence="1" id="KW-0012">Acyltransferase</keyword>
<name>A0A0F2CNJ5_STRCR</name>
<dbReference type="PROSITE" id="PS51186">
    <property type="entry name" value="GNAT"/>
    <property type="match status" value="1"/>
</dbReference>
<dbReference type="Proteomes" id="UP000272213">
    <property type="component" value="Unassembled WGS sequence"/>
</dbReference>
<dbReference type="SUPFAM" id="SSF55729">
    <property type="entry name" value="Acyl-CoA N-acyltransferases (Nat)"/>
    <property type="match status" value="1"/>
</dbReference>
<dbReference type="Pfam" id="PF00583">
    <property type="entry name" value="Acetyltransf_1"/>
    <property type="match status" value="1"/>
</dbReference>
<dbReference type="InterPro" id="IPR000182">
    <property type="entry name" value="GNAT_dom"/>
</dbReference>
<dbReference type="CDD" id="cd04301">
    <property type="entry name" value="NAT_SF"/>
    <property type="match status" value="1"/>
</dbReference>
<evidence type="ECO:0000313" key="2">
    <source>
        <dbReference type="Proteomes" id="UP000272213"/>
    </source>
</evidence>
<dbReference type="GO" id="GO:0016747">
    <property type="term" value="F:acyltransferase activity, transferring groups other than amino-acyl groups"/>
    <property type="evidence" value="ECO:0007669"/>
    <property type="project" value="InterPro"/>
</dbReference>
<dbReference type="InterPro" id="IPR050276">
    <property type="entry name" value="MshD_Acetyltransferase"/>
</dbReference>
<dbReference type="AlphaFoldDB" id="A0A0F2CNJ5"/>
<dbReference type="EC" id="2.3.1.-" evidence="1"/>
<comment type="caution">
    <text evidence="1">The sequence shown here is derived from an EMBL/GenBank/DDBJ whole genome shotgun (WGS) entry which is preliminary data.</text>
</comment>
<evidence type="ECO:0000313" key="1">
    <source>
        <dbReference type="EMBL" id="RSJ77132.1"/>
    </source>
</evidence>
<dbReference type="OrthoDB" id="5292888at2"/>
<organism evidence="1 2">
    <name type="scientific">Streptococcus cristatus</name>
    <dbReference type="NCBI Taxonomy" id="45634"/>
    <lineage>
        <taxon>Bacteria</taxon>
        <taxon>Bacillati</taxon>
        <taxon>Bacillota</taxon>
        <taxon>Bacilli</taxon>
        <taxon>Lactobacillales</taxon>
        <taxon>Streptococcaceae</taxon>
        <taxon>Streptococcus</taxon>
    </lineage>
</organism>
<dbReference type="EMBL" id="RJPM01000002">
    <property type="protein sequence ID" value="RSJ77132.1"/>
    <property type="molecule type" value="Genomic_DNA"/>
</dbReference>
<reference evidence="1 2" key="1">
    <citation type="submission" date="2018-11" db="EMBL/GenBank/DDBJ databases">
        <title>Species Designations Belie Phenotypic and Genotypic Heterogeneity in Oral Streptococci.</title>
        <authorList>
            <person name="Velsko I."/>
        </authorList>
    </citation>
    <scope>NUCLEOTIDE SEQUENCE [LARGE SCALE GENOMIC DNA]</scope>
    <source>
        <strain evidence="1 2">BCA6</strain>
    </source>
</reference>
<dbReference type="PANTHER" id="PTHR43617:SF2">
    <property type="entry name" value="UPF0039 PROTEIN SLL0451"/>
    <property type="match status" value="1"/>
</dbReference>
<gene>
    <name evidence="1" type="primary">yjaB</name>
    <name evidence="1" type="ORF">D8798_04745</name>
</gene>
<dbReference type="InterPro" id="IPR016181">
    <property type="entry name" value="Acyl_CoA_acyltransferase"/>
</dbReference>